<dbReference type="Pfam" id="PF06013">
    <property type="entry name" value="WXG100"/>
    <property type="match status" value="1"/>
</dbReference>
<dbReference type="InterPro" id="IPR036689">
    <property type="entry name" value="ESAT-6-like_sf"/>
</dbReference>
<comment type="caution">
    <text evidence="4">The sequence shown here is derived from an EMBL/GenBank/DDBJ whole genome shotgun (WGS) entry which is preliminary data.</text>
</comment>
<dbReference type="EMBL" id="BSEL01000001">
    <property type="protein sequence ID" value="GLJ66387.1"/>
    <property type="molecule type" value="Genomic_DNA"/>
</dbReference>
<feature type="region of interest" description="Disordered" evidence="3">
    <location>
        <begin position="77"/>
        <end position="97"/>
    </location>
</feature>
<evidence type="ECO:0000256" key="3">
    <source>
        <dbReference type="SAM" id="MobiDB-lite"/>
    </source>
</evidence>
<dbReference type="InterPro" id="IPR010310">
    <property type="entry name" value="T7SS_ESAT-6-like"/>
</dbReference>
<keyword evidence="2" id="KW-0175">Coiled coil</keyword>
<dbReference type="SUPFAM" id="SSF140453">
    <property type="entry name" value="EsxAB dimer-like"/>
    <property type="match status" value="1"/>
</dbReference>
<feature type="coiled-coil region" evidence="2">
    <location>
        <begin position="16"/>
        <end position="50"/>
    </location>
</feature>
<evidence type="ECO:0000313" key="5">
    <source>
        <dbReference type="Proteomes" id="UP001142292"/>
    </source>
</evidence>
<evidence type="ECO:0000256" key="2">
    <source>
        <dbReference type="SAM" id="Coils"/>
    </source>
</evidence>
<gene>
    <name evidence="4" type="ORF">GCM10017579_04230</name>
</gene>
<proteinExistence type="inferred from homology"/>
<organism evidence="4 5">
    <name type="scientific">Nocardioides luteus</name>
    <dbReference type="NCBI Taxonomy" id="1844"/>
    <lineage>
        <taxon>Bacteria</taxon>
        <taxon>Bacillati</taxon>
        <taxon>Actinomycetota</taxon>
        <taxon>Actinomycetes</taxon>
        <taxon>Propionibacteriales</taxon>
        <taxon>Nocardioidaceae</taxon>
        <taxon>Nocardioides</taxon>
    </lineage>
</organism>
<comment type="similarity">
    <text evidence="1">Belongs to the WXG100 family.</text>
</comment>
<accession>A0ABQ5SQF5</accession>
<dbReference type="NCBIfam" id="TIGR03930">
    <property type="entry name" value="WXG100_ESAT6"/>
    <property type="match status" value="1"/>
</dbReference>
<dbReference type="Proteomes" id="UP001142292">
    <property type="component" value="Unassembled WGS sequence"/>
</dbReference>
<name>A0ABQ5SQF5_9ACTN</name>
<protein>
    <recommendedName>
        <fullName evidence="1">ESAT-6-like protein</fullName>
    </recommendedName>
</protein>
<reference evidence="4" key="1">
    <citation type="journal article" date="2014" name="Int. J. Syst. Evol. Microbiol.">
        <title>Complete genome of a new Firmicutes species belonging to the dominant human colonic microbiota ('Ruminococcus bicirculans') reveals two chromosomes and a selective capacity to utilize plant glucans.</title>
        <authorList>
            <consortium name="NISC Comparative Sequencing Program"/>
            <person name="Wegmann U."/>
            <person name="Louis P."/>
            <person name="Goesmann A."/>
            <person name="Henrissat B."/>
            <person name="Duncan S.H."/>
            <person name="Flint H.J."/>
        </authorList>
    </citation>
    <scope>NUCLEOTIDE SEQUENCE</scope>
    <source>
        <strain evidence="4">VKM Ac-1246</strain>
    </source>
</reference>
<dbReference type="RefSeq" id="WP_189119188.1">
    <property type="nucleotide sequence ID" value="NZ_BMRK01000011.1"/>
</dbReference>
<evidence type="ECO:0000313" key="4">
    <source>
        <dbReference type="EMBL" id="GLJ66387.1"/>
    </source>
</evidence>
<keyword evidence="5" id="KW-1185">Reference proteome</keyword>
<evidence type="ECO:0000256" key="1">
    <source>
        <dbReference type="RuleBase" id="RU362001"/>
    </source>
</evidence>
<dbReference type="Gene3D" id="1.10.287.1060">
    <property type="entry name" value="ESAT-6-like"/>
    <property type="match status" value="1"/>
</dbReference>
<sequence length="97" mass="10385">MGEEIVVNHGDMANIIDTLSNGVKKMDGELSNLENRINKLKSEFTGEAANAYAQAQAKWDRAVAEIQQSLAQSAAFVGQSQQDMQNADRRGAAGFGG</sequence>
<reference evidence="4" key="2">
    <citation type="submission" date="2023-01" db="EMBL/GenBank/DDBJ databases">
        <authorList>
            <person name="Sun Q."/>
            <person name="Evtushenko L."/>
        </authorList>
    </citation>
    <scope>NUCLEOTIDE SEQUENCE</scope>
    <source>
        <strain evidence="4">VKM Ac-1246</strain>
    </source>
</reference>